<dbReference type="OrthoDB" id="796548at2"/>
<dbReference type="GO" id="GO:0003677">
    <property type="term" value="F:DNA binding"/>
    <property type="evidence" value="ECO:0007669"/>
    <property type="project" value="InterPro"/>
</dbReference>
<protein>
    <recommendedName>
        <fullName evidence="1">HTH cro/C1-type domain-containing protein</fullName>
    </recommendedName>
</protein>
<dbReference type="EMBL" id="SRSO01000025">
    <property type="protein sequence ID" value="TGV01320.1"/>
    <property type="molecule type" value="Genomic_DNA"/>
</dbReference>
<feature type="domain" description="HTH cro/C1-type" evidence="1">
    <location>
        <begin position="6"/>
        <end position="62"/>
    </location>
</feature>
<dbReference type="Proteomes" id="UP000307602">
    <property type="component" value="Unassembled WGS sequence"/>
</dbReference>
<dbReference type="PROSITE" id="PS50943">
    <property type="entry name" value="HTH_CROC1"/>
    <property type="match status" value="1"/>
</dbReference>
<dbReference type="RefSeq" id="WP_135878237.1">
    <property type="nucleotide sequence ID" value="NZ_SRSO01000025.1"/>
</dbReference>
<comment type="caution">
    <text evidence="2">The sequence shown here is derived from an EMBL/GenBank/DDBJ whole genome shotgun (WGS) entry which is preliminary data.</text>
</comment>
<dbReference type="Gene3D" id="1.10.260.40">
    <property type="entry name" value="lambda repressor-like DNA-binding domains"/>
    <property type="match status" value="1"/>
</dbReference>
<gene>
    <name evidence="2" type="ORF">EM932_16140</name>
</gene>
<dbReference type="AlphaFoldDB" id="A0A4S1DTF1"/>
<sequence>MLSEKIEKLIHELQLSPEEFGNKINVGKSSIYKLLRGDIKKLTSKMAAKINSAFPEYSLEYLNGLNYDTLEPNKDNTSEPAPGYKKLKQKQIEFITKAFEDNFYDLMAYKRFKKEFLFRATEVLGILPNKPKR</sequence>
<reference evidence="2 3" key="1">
    <citation type="submission" date="2019-04" db="EMBL/GenBank/DDBJ databases">
        <authorList>
            <person name="Liu A."/>
        </authorList>
    </citation>
    <scope>NUCLEOTIDE SEQUENCE [LARGE SCALE GENOMIC DNA]</scope>
    <source>
        <strain evidence="2 3">RZ03</strain>
    </source>
</reference>
<dbReference type="SUPFAM" id="SSF47413">
    <property type="entry name" value="lambda repressor-like DNA-binding domains"/>
    <property type="match status" value="1"/>
</dbReference>
<dbReference type="InterPro" id="IPR010982">
    <property type="entry name" value="Lambda_DNA-bd_dom_sf"/>
</dbReference>
<keyword evidence="3" id="KW-1185">Reference proteome</keyword>
<organism evidence="2 3">
    <name type="scientific">Flavivirga rizhaonensis</name>
    <dbReference type="NCBI Taxonomy" id="2559571"/>
    <lineage>
        <taxon>Bacteria</taxon>
        <taxon>Pseudomonadati</taxon>
        <taxon>Bacteroidota</taxon>
        <taxon>Flavobacteriia</taxon>
        <taxon>Flavobacteriales</taxon>
        <taxon>Flavobacteriaceae</taxon>
        <taxon>Flavivirga</taxon>
    </lineage>
</organism>
<evidence type="ECO:0000313" key="2">
    <source>
        <dbReference type="EMBL" id="TGV01320.1"/>
    </source>
</evidence>
<dbReference type="InterPro" id="IPR001387">
    <property type="entry name" value="Cro/C1-type_HTH"/>
</dbReference>
<proteinExistence type="predicted"/>
<evidence type="ECO:0000313" key="3">
    <source>
        <dbReference type="Proteomes" id="UP000307602"/>
    </source>
</evidence>
<evidence type="ECO:0000259" key="1">
    <source>
        <dbReference type="PROSITE" id="PS50943"/>
    </source>
</evidence>
<name>A0A4S1DTF1_9FLAO</name>
<accession>A0A4S1DTF1</accession>